<dbReference type="InterPro" id="IPR036890">
    <property type="entry name" value="HATPase_C_sf"/>
</dbReference>
<keyword evidence="8" id="KW-0472">Membrane</keyword>
<evidence type="ECO:0000256" key="4">
    <source>
        <dbReference type="ARBA" id="ARBA00022553"/>
    </source>
</evidence>
<gene>
    <name evidence="10" type="ORF">SAMN02745215_00691</name>
</gene>
<reference evidence="11" key="1">
    <citation type="submission" date="2016-12" db="EMBL/GenBank/DDBJ databases">
        <authorList>
            <person name="Varghese N."/>
            <person name="Submissions S."/>
        </authorList>
    </citation>
    <scope>NUCLEOTIDE SEQUENCE [LARGE SCALE GENOMIC DNA]</scope>
    <source>
        <strain evidence="11">DSM 11544</strain>
    </source>
</reference>
<dbReference type="InterPro" id="IPR036097">
    <property type="entry name" value="HisK_dim/P_sf"/>
</dbReference>
<keyword evidence="5" id="KW-0808">Transferase</keyword>
<dbReference type="RefSeq" id="WP_072771282.1">
    <property type="nucleotide sequence ID" value="NZ_FRDN01000004.1"/>
</dbReference>
<dbReference type="AlphaFoldDB" id="A0A1M7SDC8"/>
<dbReference type="Proteomes" id="UP000184010">
    <property type="component" value="Unassembled WGS sequence"/>
</dbReference>
<dbReference type="InterPro" id="IPR004358">
    <property type="entry name" value="Sig_transdc_His_kin-like_C"/>
</dbReference>
<dbReference type="GO" id="GO:0000155">
    <property type="term" value="F:phosphorelay sensor kinase activity"/>
    <property type="evidence" value="ECO:0007669"/>
    <property type="project" value="InterPro"/>
</dbReference>
<organism evidence="10 11">
    <name type="scientific">Desulfitobacterium chlororespirans DSM 11544</name>
    <dbReference type="NCBI Taxonomy" id="1121395"/>
    <lineage>
        <taxon>Bacteria</taxon>
        <taxon>Bacillati</taxon>
        <taxon>Bacillota</taxon>
        <taxon>Clostridia</taxon>
        <taxon>Eubacteriales</taxon>
        <taxon>Desulfitobacteriaceae</taxon>
        <taxon>Desulfitobacterium</taxon>
    </lineage>
</organism>
<proteinExistence type="predicted"/>
<evidence type="ECO:0000313" key="11">
    <source>
        <dbReference type="Proteomes" id="UP000184010"/>
    </source>
</evidence>
<dbReference type="SUPFAM" id="SSF47384">
    <property type="entry name" value="Homodimeric domain of signal transducing histidine kinase"/>
    <property type="match status" value="1"/>
</dbReference>
<dbReference type="EC" id="2.7.13.3" evidence="3"/>
<dbReference type="SMART" id="SM00387">
    <property type="entry name" value="HATPase_c"/>
    <property type="match status" value="1"/>
</dbReference>
<keyword evidence="7" id="KW-0902">Two-component regulatory system</keyword>
<dbReference type="PANTHER" id="PTHR45453:SF1">
    <property type="entry name" value="PHOSPHATE REGULON SENSOR PROTEIN PHOR"/>
    <property type="match status" value="1"/>
</dbReference>
<keyword evidence="8" id="KW-1133">Transmembrane helix</keyword>
<evidence type="ECO:0000256" key="6">
    <source>
        <dbReference type="ARBA" id="ARBA00022777"/>
    </source>
</evidence>
<dbReference type="SMART" id="SM00388">
    <property type="entry name" value="HisKA"/>
    <property type="match status" value="1"/>
</dbReference>
<comment type="catalytic activity">
    <reaction evidence="1">
        <text>ATP + protein L-histidine = ADP + protein N-phospho-L-histidine.</text>
        <dbReference type="EC" id="2.7.13.3"/>
    </reaction>
</comment>
<sequence length="409" mass="45020">MSFWREKQSRHFCYSLILLALLWHGWSWLFGIVQTQTAQEMLLSRDSAVAGALLKQGVPPEVIASAMAAPQDDGQGKNLLRQLGYTEQTAFYDLPALSGFTAATFQWVFLGAFVFMILLLALGWFFLIRRERLYRQALKVIGGFGEGDFTAHLPRSAEGTLSQLFAAVENLASALQAKGETEHKTRDFLKNTISDISHQLKTPLAALTVYNEIILAEPDNPALITEFSRKTTAALQRMEQLIQALLKITRLDAGSITFAKTPQRIAEMAAQAIGELRVRAAREGKSIIISGELEEELNCDGQWTREAVGNIVKNALDHTTSGGHIRISWERSPAMVRISIADDGKGIAPEDIHHIFKRFYRSRHSQNIPGVGLGLALAQAIIEGQGGMLSVQSAPNAGATFTLSFLTEL</sequence>
<dbReference type="GO" id="GO:0004721">
    <property type="term" value="F:phosphoprotein phosphatase activity"/>
    <property type="evidence" value="ECO:0007669"/>
    <property type="project" value="TreeGrafter"/>
</dbReference>
<keyword evidence="11" id="KW-1185">Reference proteome</keyword>
<dbReference type="CDD" id="cd00082">
    <property type="entry name" value="HisKA"/>
    <property type="match status" value="1"/>
</dbReference>
<dbReference type="GO" id="GO:0016036">
    <property type="term" value="P:cellular response to phosphate starvation"/>
    <property type="evidence" value="ECO:0007669"/>
    <property type="project" value="TreeGrafter"/>
</dbReference>
<dbReference type="EMBL" id="FRDN01000004">
    <property type="protein sequence ID" value="SHN56517.1"/>
    <property type="molecule type" value="Genomic_DNA"/>
</dbReference>
<dbReference type="InterPro" id="IPR003661">
    <property type="entry name" value="HisK_dim/P_dom"/>
</dbReference>
<dbReference type="Pfam" id="PF02518">
    <property type="entry name" value="HATPase_c"/>
    <property type="match status" value="1"/>
</dbReference>
<accession>A0A1M7SDC8</accession>
<dbReference type="Pfam" id="PF00512">
    <property type="entry name" value="HisKA"/>
    <property type="match status" value="1"/>
</dbReference>
<feature type="domain" description="Histidine kinase" evidence="9">
    <location>
        <begin position="195"/>
        <end position="409"/>
    </location>
</feature>
<evidence type="ECO:0000256" key="5">
    <source>
        <dbReference type="ARBA" id="ARBA00022679"/>
    </source>
</evidence>
<evidence type="ECO:0000313" key="10">
    <source>
        <dbReference type="EMBL" id="SHN56517.1"/>
    </source>
</evidence>
<evidence type="ECO:0000256" key="8">
    <source>
        <dbReference type="SAM" id="Phobius"/>
    </source>
</evidence>
<keyword evidence="6 10" id="KW-0418">Kinase</keyword>
<feature type="transmembrane region" description="Helical" evidence="8">
    <location>
        <begin position="12"/>
        <end position="33"/>
    </location>
</feature>
<comment type="subcellular location">
    <subcellularLocation>
        <location evidence="2">Membrane</location>
    </subcellularLocation>
</comment>
<evidence type="ECO:0000259" key="9">
    <source>
        <dbReference type="PROSITE" id="PS50109"/>
    </source>
</evidence>
<dbReference type="InterPro" id="IPR005467">
    <property type="entry name" value="His_kinase_dom"/>
</dbReference>
<dbReference type="PRINTS" id="PR00344">
    <property type="entry name" value="BCTRLSENSOR"/>
</dbReference>
<evidence type="ECO:0000256" key="7">
    <source>
        <dbReference type="ARBA" id="ARBA00023012"/>
    </source>
</evidence>
<keyword evidence="4" id="KW-0597">Phosphoprotein</keyword>
<dbReference type="Gene3D" id="1.10.287.130">
    <property type="match status" value="1"/>
</dbReference>
<evidence type="ECO:0000256" key="2">
    <source>
        <dbReference type="ARBA" id="ARBA00004370"/>
    </source>
</evidence>
<dbReference type="PANTHER" id="PTHR45453">
    <property type="entry name" value="PHOSPHATE REGULON SENSOR PROTEIN PHOR"/>
    <property type="match status" value="1"/>
</dbReference>
<name>A0A1M7SDC8_9FIRM</name>
<dbReference type="GO" id="GO:0005886">
    <property type="term" value="C:plasma membrane"/>
    <property type="evidence" value="ECO:0007669"/>
    <property type="project" value="TreeGrafter"/>
</dbReference>
<evidence type="ECO:0000256" key="3">
    <source>
        <dbReference type="ARBA" id="ARBA00012438"/>
    </source>
</evidence>
<dbReference type="InterPro" id="IPR050351">
    <property type="entry name" value="BphY/WalK/GraS-like"/>
</dbReference>
<feature type="transmembrane region" description="Helical" evidence="8">
    <location>
        <begin position="107"/>
        <end position="128"/>
    </location>
</feature>
<keyword evidence="8" id="KW-0812">Transmembrane</keyword>
<dbReference type="PROSITE" id="PS50109">
    <property type="entry name" value="HIS_KIN"/>
    <property type="match status" value="1"/>
</dbReference>
<dbReference type="CDD" id="cd00075">
    <property type="entry name" value="HATPase"/>
    <property type="match status" value="1"/>
</dbReference>
<dbReference type="STRING" id="1121395.SAMN02745215_00691"/>
<dbReference type="Gene3D" id="3.30.565.10">
    <property type="entry name" value="Histidine kinase-like ATPase, C-terminal domain"/>
    <property type="match status" value="1"/>
</dbReference>
<dbReference type="SUPFAM" id="SSF55874">
    <property type="entry name" value="ATPase domain of HSP90 chaperone/DNA topoisomerase II/histidine kinase"/>
    <property type="match status" value="1"/>
</dbReference>
<protein>
    <recommendedName>
        <fullName evidence="3">histidine kinase</fullName>
        <ecNumber evidence="3">2.7.13.3</ecNumber>
    </recommendedName>
</protein>
<dbReference type="InterPro" id="IPR003594">
    <property type="entry name" value="HATPase_dom"/>
</dbReference>
<evidence type="ECO:0000256" key="1">
    <source>
        <dbReference type="ARBA" id="ARBA00000085"/>
    </source>
</evidence>